<proteinExistence type="predicted"/>
<reference evidence="2 3" key="1">
    <citation type="submission" date="2019-07" db="EMBL/GenBank/DDBJ databases">
        <title>De Novo Assembly of kiwifruit Actinidia rufa.</title>
        <authorList>
            <person name="Sugita-Konishi S."/>
            <person name="Sato K."/>
            <person name="Mori E."/>
            <person name="Abe Y."/>
            <person name="Kisaki G."/>
            <person name="Hamano K."/>
            <person name="Suezawa K."/>
            <person name="Otani M."/>
            <person name="Fukuda T."/>
            <person name="Manabe T."/>
            <person name="Gomi K."/>
            <person name="Tabuchi M."/>
            <person name="Akimitsu K."/>
            <person name="Kataoka I."/>
        </authorList>
    </citation>
    <scope>NUCLEOTIDE SEQUENCE [LARGE SCALE GENOMIC DNA]</scope>
    <source>
        <strain evidence="3">cv. Fuchu</strain>
    </source>
</reference>
<dbReference type="AlphaFoldDB" id="A0A7J0F5M2"/>
<accession>A0A7J0F5M2</accession>
<dbReference type="Proteomes" id="UP000585474">
    <property type="component" value="Unassembled WGS sequence"/>
</dbReference>
<dbReference type="GO" id="GO:0031011">
    <property type="term" value="C:Ino80 complex"/>
    <property type="evidence" value="ECO:0007669"/>
    <property type="project" value="InterPro"/>
</dbReference>
<feature type="domain" description="Microspherule protein N-terminal" evidence="1">
    <location>
        <begin position="10"/>
        <end position="68"/>
    </location>
</feature>
<gene>
    <name evidence="2" type="ORF">Acr_09g0003770</name>
</gene>
<name>A0A7J0F5M2_9ERIC</name>
<dbReference type="OrthoDB" id="10262769at2759"/>
<dbReference type="GO" id="GO:0002151">
    <property type="term" value="F:G-quadruplex RNA binding"/>
    <property type="evidence" value="ECO:0007669"/>
    <property type="project" value="InterPro"/>
</dbReference>
<protein>
    <submittedName>
        <fullName evidence="2">Forkhead-associated (FHA) domain-containing protein</fullName>
    </submittedName>
</protein>
<dbReference type="EMBL" id="BJWL01000009">
    <property type="protein sequence ID" value="GFY93931.1"/>
    <property type="molecule type" value="Genomic_DNA"/>
</dbReference>
<sequence length="226" mass="24639">MEAVALSSIWKAEDDLLLKNSIEAGASLEALAKGSAQFSRRFAFQVLQDRWHTLLYDLDISAQASARISTDLGFLAESNLHNYSGNGGDFHDHAALDDGAPVGNCEPNHFRLQKQILISCVMPSPRQWQGSLQNDGTKSFPQCSVHEDIPQNLEDNLADQGKAQVVEEMGSSKPLPETNLCETDGSDMKCFAPYNGIFTSDAYYASVKDNGGAGSIDIHEEKLICI</sequence>
<dbReference type="GO" id="GO:0045944">
    <property type="term" value="P:positive regulation of transcription by RNA polymerase II"/>
    <property type="evidence" value="ECO:0007669"/>
    <property type="project" value="TreeGrafter"/>
</dbReference>
<keyword evidence="3" id="KW-1185">Reference proteome</keyword>
<dbReference type="InterPro" id="IPR037912">
    <property type="entry name" value="MCRS1"/>
</dbReference>
<comment type="caution">
    <text evidence="2">The sequence shown here is derived from an EMBL/GenBank/DDBJ whole genome shotgun (WGS) entry which is preliminary data.</text>
</comment>
<dbReference type="GO" id="GO:0044545">
    <property type="term" value="C:NSL complex"/>
    <property type="evidence" value="ECO:0007669"/>
    <property type="project" value="TreeGrafter"/>
</dbReference>
<dbReference type="PANTHER" id="PTHR13233">
    <property type="entry name" value="MICROSPHERULE PROTEIN 1"/>
    <property type="match status" value="1"/>
</dbReference>
<evidence type="ECO:0000313" key="3">
    <source>
        <dbReference type="Proteomes" id="UP000585474"/>
    </source>
</evidence>
<dbReference type="Pfam" id="PF13325">
    <property type="entry name" value="MCRS_N"/>
    <property type="match status" value="1"/>
</dbReference>
<evidence type="ECO:0000313" key="2">
    <source>
        <dbReference type="EMBL" id="GFY93931.1"/>
    </source>
</evidence>
<dbReference type="GO" id="GO:0071339">
    <property type="term" value="C:MLL1 complex"/>
    <property type="evidence" value="ECO:0007669"/>
    <property type="project" value="InterPro"/>
</dbReference>
<evidence type="ECO:0000259" key="1">
    <source>
        <dbReference type="Pfam" id="PF13325"/>
    </source>
</evidence>
<dbReference type="PANTHER" id="PTHR13233:SF0">
    <property type="entry name" value="MICROSPHERULE PROTEIN 1"/>
    <property type="match status" value="1"/>
</dbReference>
<dbReference type="InterPro" id="IPR025999">
    <property type="entry name" value="MCRS_N"/>
</dbReference>
<organism evidence="2 3">
    <name type="scientific">Actinidia rufa</name>
    <dbReference type="NCBI Taxonomy" id="165716"/>
    <lineage>
        <taxon>Eukaryota</taxon>
        <taxon>Viridiplantae</taxon>
        <taxon>Streptophyta</taxon>
        <taxon>Embryophyta</taxon>
        <taxon>Tracheophyta</taxon>
        <taxon>Spermatophyta</taxon>
        <taxon>Magnoliopsida</taxon>
        <taxon>eudicotyledons</taxon>
        <taxon>Gunneridae</taxon>
        <taxon>Pentapetalae</taxon>
        <taxon>asterids</taxon>
        <taxon>Ericales</taxon>
        <taxon>Actinidiaceae</taxon>
        <taxon>Actinidia</taxon>
    </lineage>
</organism>